<reference evidence="2" key="1">
    <citation type="submission" date="2013-04" db="EMBL/GenBank/DDBJ databases">
        <title>The genome sequencing project of 58 acetic acid bacteria.</title>
        <authorList>
            <person name="Okamoto-Kainuma A."/>
            <person name="Ishikawa M."/>
            <person name="Umino S."/>
            <person name="Koizumi Y."/>
            <person name="Shiwa Y."/>
            <person name="Yoshikawa H."/>
            <person name="Matsutani M."/>
            <person name="Matsushita K."/>
        </authorList>
    </citation>
    <scope>NUCLEOTIDE SEQUENCE</scope>
    <source>
        <strain evidence="2">NRIC 0535</strain>
    </source>
</reference>
<gene>
    <name evidence="2" type="ORF">AA0535_1058</name>
</gene>
<dbReference type="SUPFAM" id="SSF47823">
    <property type="entry name" value="lambda integrase-like, N-terminal domain"/>
    <property type="match status" value="1"/>
</dbReference>
<accession>A0ABQ0Q146</accession>
<name>A0ABQ0Q146_9PROT</name>
<evidence type="ECO:0000313" key="3">
    <source>
        <dbReference type="Proteomes" id="UP001062776"/>
    </source>
</evidence>
<dbReference type="EMBL" id="BAPV01000006">
    <property type="protein sequence ID" value="GBQ86592.1"/>
    <property type="molecule type" value="Genomic_DNA"/>
</dbReference>
<keyword evidence="3" id="KW-1185">Reference proteome</keyword>
<keyword evidence="1" id="KW-0238">DNA-binding</keyword>
<evidence type="ECO:0000256" key="1">
    <source>
        <dbReference type="ARBA" id="ARBA00023125"/>
    </source>
</evidence>
<dbReference type="Gene3D" id="1.10.150.130">
    <property type="match status" value="1"/>
</dbReference>
<proteinExistence type="predicted"/>
<sequence length="106" mass="11153">METTAALCGTVPSGQADNAHGLPVSLLSATDQLALSARAPAMPAHPKTVSAWITWRLTKGRKAATIARGVAAVSCAHELAAYERFSRARLVQDALRGMRRTIGTQA</sequence>
<dbReference type="InterPro" id="IPR010998">
    <property type="entry name" value="Integrase_recombinase_N"/>
</dbReference>
<protein>
    <submittedName>
        <fullName evidence="2">Uncharacterized protein</fullName>
    </submittedName>
</protein>
<evidence type="ECO:0000313" key="2">
    <source>
        <dbReference type="EMBL" id="GBQ86592.1"/>
    </source>
</evidence>
<organism evidence="2 3">
    <name type="scientific">Asaia krungthepensis NRIC 0535</name>
    <dbReference type="NCBI Taxonomy" id="1307925"/>
    <lineage>
        <taxon>Bacteria</taxon>
        <taxon>Pseudomonadati</taxon>
        <taxon>Pseudomonadota</taxon>
        <taxon>Alphaproteobacteria</taxon>
        <taxon>Acetobacterales</taxon>
        <taxon>Acetobacteraceae</taxon>
        <taxon>Asaia</taxon>
    </lineage>
</organism>
<comment type="caution">
    <text evidence="2">The sequence shown here is derived from an EMBL/GenBank/DDBJ whole genome shotgun (WGS) entry which is preliminary data.</text>
</comment>
<dbReference type="Proteomes" id="UP001062776">
    <property type="component" value="Unassembled WGS sequence"/>
</dbReference>